<name>A0A7G2CMW4_9TRYP</name>
<protein>
    <submittedName>
        <fullName evidence="2">Uncharacterized protein</fullName>
    </submittedName>
</protein>
<accession>A0A7G2CMW4</accession>
<evidence type="ECO:0000313" key="3">
    <source>
        <dbReference type="Proteomes" id="UP000515908"/>
    </source>
</evidence>
<evidence type="ECO:0000313" key="2">
    <source>
        <dbReference type="EMBL" id="CAD2220407.1"/>
    </source>
</evidence>
<reference evidence="2 3" key="1">
    <citation type="submission" date="2020-08" db="EMBL/GenBank/DDBJ databases">
        <authorList>
            <person name="Newling K."/>
            <person name="Davey J."/>
            <person name="Forrester S."/>
        </authorList>
    </citation>
    <scope>NUCLEOTIDE SEQUENCE [LARGE SCALE GENOMIC DNA]</scope>
    <source>
        <strain evidence="3">Crithidia deanei Carvalho (ATCC PRA-265)</strain>
    </source>
</reference>
<organism evidence="2 3">
    <name type="scientific">Angomonas deanei</name>
    <dbReference type="NCBI Taxonomy" id="59799"/>
    <lineage>
        <taxon>Eukaryota</taxon>
        <taxon>Discoba</taxon>
        <taxon>Euglenozoa</taxon>
        <taxon>Kinetoplastea</taxon>
        <taxon>Metakinetoplastina</taxon>
        <taxon>Trypanosomatida</taxon>
        <taxon>Trypanosomatidae</taxon>
        <taxon>Strigomonadinae</taxon>
        <taxon>Angomonas</taxon>
    </lineage>
</organism>
<keyword evidence="3" id="KW-1185">Reference proteome</keyword>
<dbReference type="VEuPathDB" id="TriTrypDB:ADEAN_000792500"/>
<feature type="region of interest" description="Disordered" evidence="1">
    <location>
        <begin position="1"/>
        <end position="25"/>
    </location>
</feature>
<feature type="region of interest" description="Disordered" evidence="1">
    <location>
        <begin position="68"/>
        <end position="94"/>
    </location>
</feature>
<gene>
    <name evidence="2" type="ORF">ADEAN_000792500</name>
</gene>
<feature type="compositionally biased region" description="Basic and acidic residues" evidence="1">
    <location>
        <begin position="9"/>
        <end position="19"/>
    </location>
</feature>
<dbReference type="EMBL" id="LR877161">
    <property type="protein sequence ID" value="CAD2220407.1"/>
    <property type="molecule type" value="Genomic_DNA"/>
</dbReference>
<dbReference type="Proteomes" id="UP000515908">
    <property type="component" value="Chromosome 17"/>
</dbReference>
<evidence type="ECO:0000256" key="1">
    <source>
        <dbReference type="SAM" id="MobiDB-lite"/>
    </source>
</evidence>
<sequence length="782" mass="88147">MNDDDEEEDHYRNTNREPLSELLPGDHFPLKGTCSRLTLRVQQGDLVYECNYNYSLMGAQPGGFIALHPIRRRSPSPPRREASPANPNHNTEAEEDAYYCPPVRPSSMDQRPLVLFVAHQHYAESLSTTITFFPRLSVINHTGVPIRFAMFQQDPRAGPQLASHDRRLLQPWIPKETKQQMEKEPMYQPLVALTAHGRLYHQQCIPVLQCTYNSNLVMGLSLEQTTGNVLGSREVQEVVHHLREAVDHHPRMLQLYDSAGRSFYVQVNVLPRTIILSVALWVSNLTNYPLVLTESLLTRRVSAGQDSNVGIVPSQGEPFLIGCRMQEFTQVFFRIGLDGGWSSAVQVEVGSAGVFESISADGVPRSCNYVIQIPNPLEGRPIVLRITPRWVFVNTTAKKRLQIYVDCPLFSKAVRAARKDKARLAALQAMSSFPLNPGEHFVSCVGQIEGNRFSLRERLEGMLPSVTSITGEGVQHRDMTLYYEAQRTDFMSIDFPGETNVNLWAARRLRGRQTAVALGAPLEVYKPDRFDPIALEPFDPYASTESVVTGRLSITIQNKENVLTMLLGGVEATQISIQNRLLAQTVIIRQRGIRRRNTVPPCQNRFYLWEDDRSEHVLSIHIDGYKGQWFEVDFSGGDCVVSRHATPSLRHPLLNRPPPMYGANEEAMRIGYEAQLAAVHLPFYVGGFTTNHESGRIVVMITDTPVPLNATISQRRIPRHASYTLHVSFLKFVYLCEATVLAKYQHYQLAKSAAGAKARRRSHAADKKTRGESRCHCSYIGR</sequence>
<dbReference type="AlphaFoldDB" id="A0A7G2CMW4"/>
<proteinExistence type="predicted"/>